<keyword evidence="2" id="KW-1185">Reference proteome</keyword>
<feature type="non-terminal residue" evidence="1">
    <location>
        <position position="1"/>
    </location>
</feature>
<proteinExistence type="predicted"/>
<dbReference type="EMBL" id="MU266373">
    <property type="protein sequence ID" value="KAH7927033.1"/>
    <property type="molecule type" value="Genomic_DNA"/>
</dbReference>
<name>A0ACB8BP96_9AGAM</name>
<sequence>RVWIHTSGPESASRFRPPWLRRYHTLSYLNNCIIDSFFPIHCIQASERTSKTILHAIAITISECIFALRCYAMWNGSRVIFAISCFTLTASITSLVVILGPFLPSVTFGEPPLPIIHGCYKTGANSTLFVCFVVIMISEAIIISLTLYRAHKHFHYAPNALIQRLTRDGVFYCLSVFAMSVTNVLVIFLLPIQYSELLNTYQAVMHTILASRMQLHLRKVDRHIHLAGPPIDVCLSPMSFSRSVGLPDV</sequence>
<accession>A0ACB8BP96</accession>
<protein>
    <submittedName>
        <fullName evidence="1">Uncharacterized protein</fullName>
    </submittedName>
</protein>
<evidence type="ECO:0000313" key="1">
    <source>
        <dbReference type="EMBL" id="KAH7927033.1"/>
    </source>
</evidence>
<comment type="caution">
    <text evidence="1">The sequence shown here is derived from an EMBL/GenBank/DDBJ whole genome shotgun (WGS) entry which is preliminary data.</text>
</comment>
<evidence type="ECO:0000313" key="2">
    <source>
        <dbReference type="Proteomes" id="UP000790709"/>
    </source>
</evidence>
<reference evidence="1" key="1">
    <citation type="journal article" date="2021" name="New Phytol.">
        <title>Evolutionary innovations through gain and loss of genes in the ectomycorrhizal Boletales.</title>
        <authorList>
            <person name="Wu G."/>
            <person name="Miyauchi S."/>
            <person name="Morin E."/>
            <person name="Kuo A."/>
            <person name="Drula E."/>
            <person name="Varga T."/>
            <person name="Kohler A."/>
            <person name="Feng B."/>
            <person name="Cao Y."/>
            <person name="Lipzen A."/>
            <person name="Daum C."/>
            <person name="Hundley H."/>
            <person name="Pangilinan J."/>
            <person name="Johnson J."/>
            <person name="Barry K."/>
            <person name="LaButti K."/>
            <person name="Ng V."/>
            <person name="Ahrendt S."/>
            <person name="Min B."/>
            <person name="Choi I.G."/>
            <person name="Park H."/>
            <person name="Plett J.M."/>
            <person name="Magnuson J."/>
            <person name="Spatafora J.W."/>
            <person name="Nagy L.G."/>
            <person name="Henrissat B."/>
            <person name="Grigoriev I.V."/>
            <person name="Yang Z.L."/>
            <person name="Xu J."/>
            <person name="Martin F.M."/>
        </authorList>
    </citation>
    <scope>NUCLEOTIDE SEQUENCE</scope>
    <source>
        <strain evidence="1">KUC20120723A-06</strain>
    </source>
</reference>
<organism evidence="1 2">
    <name type="scientific">Leucogyrophana mollusca</name>
    <dbReference type="NCBI Taxonomy" id="85980"/>
    <lineage>
        <taxon>Eukaryota</taxon>
        <taxon>Fungi</taxon>
        <taxon>Dikarya</taxon>
        <taxon>Basidiomycota</taxon>
        <taxon>Agaricomycotina</taxon>
        <taxon>Agaricomycetes</taxon>
        <taxon>Agaricomycetidae</taxon>
        <taxon>Boletales</taxon>
        <taxon>Boletales incertae sedis</taxon>
        <taxon>Leucogyrophana</taxon>
    </lineage>
</organism>
<gene>
    <name evidence="1" type="ORF">BV22DRAFT_1032258</name>
</gene>
<dbReference type="Proteomes" id="UP000790709">
    <property type="component" value="Unassembled WGS sequence"/>
</dbReference>